<evidence type="ECO:0000256" key="7">
    <source>
        <dbReference type="ARBA" id="ARBA00022692"/>
    </source>
</evidence>
<evidence type="ECO:0000256" key="10">
    <source>
        <dbReference type="ARBA" id="ARBA00022989"/>
    </source>
</evidence>
<dbReference type="InterPro" id="IPR005311">
    <property type="entry name" value="PBP_dimer"/>
</dbReference>
<keyword evidence="8" id="KW-0133">Cell shape</keyword>
<evidence type="ECO:0000256" key="12">
    <source>
        <dbReference type="ARBA" id="ARBA00023316"/>
    </source>
</evidence>
<sequence length="729" mass="82741">MGKKKKKTHIPFRLNILFFCVFLLFSLLIFRLGILQIVNGEDYTKAIARTEAFTVNNSVPRGKMYDRYGNVIVDNIPLNAITFTQQQYAKQKDMLEVAERLALLIEKDYDRLTEREKKDFWIMLHPEEAEELLTEQDYQDLKDEKITSLYQVQVERVTEEHINELTDQELEVAAIYFKFIGGYALTPQIVKNKGVTPEEFAIVSENLQSLPGVDTTTDWERYYAYDETLRSLLGNVSSADEGLPRDELDYYLSRGYSLNDRVGKSYLEKVYEELLHGQKAKVKTVTDNNGNVVDTEVISEGERGKDLVLTIDMELQQRVEKIIEEELIEKKKLPATDYLDRAFVVMMDPYTGEIITIAGKQYVKDEETGEWDMRDFALGNVTTSYVMGSAVKGATVLTGYNEGIIEPGGTLYDEVIRIYRTPDKSTFGGPLGRINDLRALYRSSNGYMYKIAIGIGKGNYVPGQPLPLKKDSLEVFRRNFAQFGLGVPTGVDLPNETIGYKGVFGSGFVLDYSIGQYDSYSPLQMVQYVSTIANDGYRMKPQLVKEIREPILDQEHLGPILDTVDPVILNRLEMSDDEIEQVQTGFYQVMHHPEGTARSFRDKPYNPAGKTGTAETYIYDPDLKKSLPTTNLSLVGYAPFENPEVAIAIVVPSAYQSNAGKHSMNLDLGSKVLDAYFEIKEKRINQNNPVQEIENIDQVKEGQETIREENDQGTVEEDSEEESENEETP</sequence>
<feature type="domain" description="Penicillin-binding protein dimerisation" evidence="16">
    <location>
        <begin position="58"/>
        <end position="295"/>
    </location>
</feature>
<evidence type="ECO:0000313" key="17">
    <source>
        <dbReference type="EMBL" id="GAA0345609.1"/>
    </source>
</evidence>
<dbReference type="EC" id="3.4.16.4" evidence="5"/>
<dbReference type="Pfam" id="PF03717">
    <property type="entry name" value="PBP_dimer"/>
    <property type="match status" value="1"/>
</dbReference>
<dbReference type="Pfam" id="PF00905">
    <property type="entry name" value="Transpeptidase"/>
    <property type="match status" value="1"/>
</dbReference>
<evidence type="ECO:0000256" key="9">
    <source>
        <dbReference type="ARBA" id="ARBA00022984"/>
    </source>
</evidence>
<evidence type="ECO:0000256" key="14">
    <source>
        <dbReference type="SAM" id="MobiDB-lite"/>
    </source>
</evidence>
<dbReference type="InterPro" id="IPR001460">
    <property type="entry name" value="PCN-bd_Tpept"/>
</dbReference>
<evidence type="ECO:0000256" key="5">
    <source>
        <dbReference type="ARBA" id="ARBA00012448"/>
    </source>
</evidence>
<keyword evidence="12" id="KW-0961">Cell wall biogenesis/degradation</keyword>
<feature type="compositionally biased region" description="Basic and acidic residues" evidence="14">
    <location>
        <begin position="697"/>
        <end position="710"/>
    </location>
</feature>
<evidence type="ECO:0000259" key="15">
    <source>
        <dbReference type="Pfam" id="PF00905"/>
    </source>
</evidence>
<keyword evidence="18" id="KW-1185">Reference proteome</keyword>
<dbReference type="PANTHER" id="PTHR30627:SF2">
    <property type="entry name" value="PEPTIDOGLYCAN D,D-TRANSPEPTIDASE MRDA"/>
    <property type="match status" value="1"/>
</dbReference>
<name>A0ABP3GK71_9BACI</name>
<evidence type="ECO:0000259" key="16">
    <source>
        <dbReference type="Pfam" id="PF03717"/>
    </source>
</evidence>
<evidence type="ECO:0000256" key="4">
    <source>
        <dbReference type="ARBA" id="ARBA00007171"/>
    </source>
</evidence>
<evidence type="ECO:0000313" key="18">
    <source>
        <dbReference type="Proteomes" id="UP001500782"/>
    </source>
</evidence>
<feature type="compositionally biased region" description="Acidic residues" evidence="14">
    <location>
        <begin position="714"/>
        <end position="729"/>
    </location>
</feature>
<organism evidence="17 18">
    <name type="scientific">Bacillus carboniphilus</name>
    <dbReference type="NCBI Taxonomy" id="86663"/>
    <lineage>
        <taxon>Bacteria</taxon>
        <taxon>Bacillati</taxon>
        <taxon>Bacillota</taxon>
        <taxon>Bacilli</taxon>
        <taxon>Bacillales</taxon>
        <taxon>Bacillaceae</taxon>
        <taxon>Bacillus</taxon>
    </lineage>
</organism>
<dbReference type="Gene3D" id="1.10.10.1230">
    <property type="entry name" value="Penicillin-binding protein, N-terminal non-catalytic domain, head sub-domain"/>
    <property type="match status" value="1"/>
</dbReference>
<evidence type="ECO:0000256" key="13">
    <source>
        <dbReference type="ARBA" id="ARBA00034000"/>
    </source>
</evidence>
<dbReference type="Gene3D" id="3.40.710.10">
    <property type="entry name" value="DD-peptidase/beta-lactamase superfamily"/>
    <property type="match status" value="1"/>
</dbReference>
<comment type="pathway">
    <text evidence="3">Cell wall biogenesis; peptidoglycan biosynthesis.</text>
</comment>
<comment type="subcellular location">
    <subcellularLocation>
        <location evidence="2">Cell membrane</location>
    </subcellularLocation>
    <subcellularLocation>
        <location evidence="1">Membrane</location>
        <topology evidence="1">Single-pass membrane protein</topology>
    </subcellularLocation>
</comment>
<evidence type="ECO:0000256" key="3">
    <source>
        <dbReference type="ARBA" id="ARBA00004752"/>
    </source>
</evidence>
<dbReference type="RefSeq" id="WP_343803315.1">
    <property type="nucleotide sequence ID" value="NZ_BAAADJ010000064.1"/>
</dbReference>
<keyword evidence="6" id="KW-1003">Cell membrane</keyword>
<accession>A0ABP3GK71</accession>
<dbReference type="EMBL" id="BAAADJ010000064">
    <property type="protein sequence ID" value="GAA0345609.1"/>
    <property type="molecule type" value="Genomic_DNA"/>
</dbReference>
<evidence type="ECO:0000256" key="8">
    <source>
        <dbReference type="ARBA" id="ARBA00022960"/>
    </source>
</evidence>
<dbReference type="Proteomes" id="UP001500782">
    <property type="component" value="Unassembled WGS sequence"/>
</dbReference>
<evidence type="ECO:0000256" key="11">
    <source>
        <dbReference type="ARBA" id="ARBA00023136"/>
    </source>
</evidence>
<keyword evidence="10" id="KW-1133">Transmembrane helix</keyword>
<dbReference type="InterPro" id="IPR036138">
    <property type="entry name" value="PBP_dimer_sf"/>
</dbReference>
<dbReference type="InterPro" id="IPR050515">
    <property type="entry name" value="Beta-lactam/transpept"/>
</dbReference>
<comment type="similarity">
    <text evidence="4">Belongs to the transpeptidase family.</text>
</comment>
<feature type="domain" description="Penicillin-binding protein transpeptidase" evidence="15">
    <location>
        <begin position="343"/>
        <end position="661"/>
    </location>
</feature>
<dbReference type="SUPFAM" id="SSF56519">
    <property type="entry name" value="Penicillin binding protein dimerisation domain"/>
    <property type="match status" value="1"/>
</dbReference>
<dbReference type="SUPFAM" id="SSF56601">
    <property type="entry name" value="beta-lactamase/transpeptidase-like"/>
    <property type="match status" value="1"/>
</dbReference>
<dbReference type="InterPro" id="IPR012338">
    <property type="entry name" value="Beta-lactam/transpept-like"/>
</dbReference>
<proteinExistence type="inferred from homology"/>
<reference evidence="18" key="1">
    <citation type="journal article" date="2019" name="Int. J. Syst. Evol. Microbiol.">
        <title>The Global Catalogue of Microorganisms (GCM) 10K type strain sequencing project: providing services to taxonomists for standard genome sequencing and annotation.</title>
        <authorList>
            <consortium name="The Broad Institute Genomics Platform"/>
            <consortium name="The Broad Institute Genome Sequencing Center for Infectious Disease"/>
            <person name="Wu L."/>
            <person name="Ma J."/>
        </authorList>
    </citation>
    <scope>NUCLEOTIDE SEQUENCE [LARGE SCALE GENOMIC DNA]</scope>
    <source>
        <strain evidence="18">JCM 9731</strain>
    </source>
</reference>
<dbReference type="PANTHER" id="PTHR30627">
    <property type="entry name" value="PEPTIDOGLYCAN D,D-TRANSPEPTIDASE"/>
    <property type="match status" value="1"/>
</dbReference>
<protein>
    <recommendedName>
        <fullName evidence="5">serine-type D-Ala-D-Ala carboxypeptidase</fullName>
        <ecNumber evidence="5">3.4.16.4</ecNumber>
    </recommendedName>
</protein>
<comment type="caution">
    <text evidence="17">The sequence shown here is derived from an EMBL/GenBank/DDBJ whole genome shotgun (WGS) entry which is preliminary data.</text>
</comment>
<evidence type="ECO:0000256" key="6">
    <source>
        <dbReference type="ARBA" id="ARBA00022475"/>
    </source>
</evidence>
<keyword evidence="9" id="KW-0573">Peptidoglycan synthesis</keyword>
<evidence type="ECO:0000256" key="2">
    <source>
        <dbReference type="ARBA" id="ARBA00004236"/>
    </source>
</evidence>
<dbReference type="Gene3D" id="3.90.1310.10">
    <property type="entry name" value="Penicillin-binding protein 2a (Domain 2)"/>
    <property type="match status" value="1"/>
</dbReference>
<comment type="catalytic activity">
    <reaction evidence="13">
        <text>Preferential cleavage: (Ac)2-L-Lys-D-Ala-|-D-Ala. Also transpeptidation of peptidyl-alanyl moieties that are N-acyl substituents of D-alanine.</text>
        <dbReference type="EC" id="3.4.16.4"/>
    </reaction>
</comment>
<keyword evidence="11" id="KW-0472">Membrane</keyword>
<evidence type="ECO:0000256" key="1">
    <source>
        <dbReference type="ARBA" id="ARBA00004167"/>
    </source>
</evidence>
<keyword evidence="7" id="KW-0812">Transmembrane</keyword>
<feature type="region of interest" description="Disordered" evidence="14">
    <location>
        <begin position="689"/>
        <end position="729"/>
    </location>
</feature>
<gene>
    <name evidence="17" type="ORF">GCM10008967_40040</name>
</gene>